<organism evidence="2 3">
    <name type="scientific">Strongyloides venezuelensis</name>
    <name type="common">Threadworm</name>
    <dbReference type="NCBI Taxonomy" id="75913"/>
    <lineage>
        <taxon>Eukaryota</taxon>
        <taxon>Metazoa</taxon>
        <taxon>Ecdysozoa</taxon>
        <taxon>Nematoda</taxon>
        <taxon>Chromadorea</taxon>
        <taxon>Rhabditida</taxon>
        <taxon>Tylenchina</taxon>
        <taxon>Panagrolaimomorpha</taxon>
        <taxon>Strongyloidoidea</taxon>
        <taxon>Strongyloididae</taxon>
        <taxon>Strongyloides</taxon>
    </lineage>
</organism>
<reference evidence="3" key="2">
    <citation type="submission" date="2015-08" db="UniProtKB">
        <authorList>
            <consortium name="WormBaseParasite"/>
        </authorList>
    </citation>
    <scope>IDENTIFICATION</scope>
</reference>
<name>A0A0K0G5V0_STRVS</name>
<evidence type="ECO:0000313" key="2">
    <source>
        <dbReference type="Proteomes" id="UP000035680"/>
    </source>
</evidence>
<dbReference type="Proteomes" id="UP000035680">
    <property type="component" value="Unassembled WGS sequence"/>
</dbReference>
<dbReference type="WBParaSite" id="SVE_2012600.1">
    <property type="protein sequence ID" value="SVE_2012600.1"/>
    <property type="gene ID" value="SVE_2012600"/>
</dbReference>
<accession>A0A0K0G5V0</accession>
<feature type="transmembrane region" description="Helical" evidence="1">
    <location>
        <begin position="6"/>
        <end position="25"/>
    </location>
</feature>
<sequence length="79" mass="8738">MTNKSYWYSLTWTILGLVACLGLFSRFHNPCGVHKTLFSDVVYSTLTKTGDKGATFFTLKISFSTCVSGNKDEISESAN</sequence>
<evidence type="ECO:0000256" key="1">
    <source>
        <dbReference type="SAM" id="Phobius"/>
    </source>
</evidence>
<dbReference type="PROSITE" id="PS51257">
    <property type="entry name" value="PROKAR_LIPOPROTEIN"/>
    <property type="match status" value="1"/>
</dbReference>
<dbReference type="AlphaFoldDB" id="A0A0K0G5V0"/>
<protein>
    <submittedName>
        <fullName evidence="3">Fimbrial protein</fullName>
    </submittedName>
</protein>
<keyword evidence="2" id="KW-1185">Reference proteome</keyword>
<reference evidence="2" key="1">
    <citation type="submission" date="2014-07" db="EMBL/GenBank/DDBJ databases">
        <authorList>
            <person name="Martin A.A"/>
            <person name="De Silva N."/>
        </authorList>
    </citation>
    <scope>NUCLEOTIDE SEQUENCE</scope>
</reference>
<keyword evidence="1" id="KW-0812">Transmembrane</keyword>
<keyword evidence="1" id="KW-1133">Transmembrane helix</keyword>
<evidence type="ECO:0000313" key="3">
    <source>
        <dbReference type="WBParaSite" id="SVE_2012600.1"/>
    </source>
</evidence>
<keyword evidence="1" id="KW-0472">Membrane</keyword>
<proteinExistence type="predicted"/>